<sequence>MNMSKLSTVKRVVFASVVLFGCAVAAPAFARTHISVGIGIGGPAYYGGGWGGYGYARPVYYPGPVYYRPAPRVVYYDDPVVVERPVYVRRVYEDRVIYRDGYRHRRYRGDDDD</sequence>
<evidence type="ECO:0000256" key="1">
    <source>
        <dbReference type="SAM" id="SignalP"/>
    </source>
</evidence>
<organism evidence="2 3">
    <name type="scientific">Dyella tabacisoli</name>
    <dbReference type="NCBI Taxonomy" id="2282381"/>
    <lineage>
        <taxon>Bacteria</taxon>
        <taxon>Pseudomonadati</taxon>
        <taxon>Pseudomonadota</taxon>
        <taxon>Gammaproteobacteria</taxon>
        <taxon>Lysobacterales</taxon>
        <taxon>Rhodanobacteraceae</taxon>
        <taxon>Dyella</taxon>
    </lineage>
</organism>
<feature type="signal peptide" evidence="1">
    <location>
        <begin position="1"/>
        <end position="30"/>
    </location>
</feature>
<name>A0A369USE6_9GAMM</name>
<evidence type="ECO:0000313" key="3">
    <source>
        <dbReference type="Proteomes" id="UP000253782"/>
    </source>
</evidence>
<evidence type="ECO:0000313" key="2">
    <source>
        <dbReference type="EMBL" id="RDD83596.1"/>
    </source>
</evidence>
<dbReference type="AlphaFoldDB" id="A0A369USE6"/>
<keyword evidence="3" id="KW-1185">Reference proteome</keyword>
<gene>
    <name evidence="2" type="ORF">DVJ77_03205</name>
</gene>
<dbReference type="EMBL" id="QQAH01000001">
    <property type="protein sequence ID" value="RDD83596.1"/>
    <property type="molecule type" value="Genomic_DNA"/>
</dbReference>
<accession>A0A369USE6</accession>
<protein>
    <recommendedName>
        <fullName evidence="4">PXPV repeat-containing protein</fullName>
    </recommendedName>
</protein>
<reference evidence="2 3" key="1">
    <citation type="submission" date="2018-07" db="EMBL/GenBank/DDBJ databases">
        <title>Dyella tabacisoli L4-6T, whole genome shotgun sequence.</title>
        <authorList>
            <person name="Zhou X.-K."/>
            <person name="Li W.-J."/>
            <person name="Duan Y.-Q."/>
        </authorList>
    </citation>
    <scope>NUCLEOTIDE SEQUENCE [LARGE SCALE GENOMIC DNA]</scope>
    <source>
        <strain evidence="2 3">L4-6</strain>
    </source>
</reference>
<feature type="chain" id="PRO_5016670403" description="PXPV repeat-containing protein" evidence="1">
    <location>
        <begin position="31"/>
        <end position="113"/>
    </location>
</feature>
<keyword evidence="1" id="KW-0732">Signal</keyword>
<comment type="caution">
    <text evidence="2">The sequence shown here is derived from an EMBL/GenBank/DDBJ whole genome shotgun (WGS) entry which is preliminary data.</text>
</comment>
<evidence type="ECO:0008006" key="4">
    <source>
        <dbReference type="Google" id="ProtNLM"/>
    </source>
</evidence>
<dbReference type="Proteomes" id="UP000253782">
    <property type="component" value="Unassembled WGS sequence"/>
</dbReference>
<dbReference type="PROSITE" id="PS51257">
    <property type="entry name" value="PROKAR_LIPOPROTEIN"/>
    <property type="match status" value="1"/>
</dbReference>
<proteinExistence type="predicted"/>